<dbReference type="EMBL" id="SDMP01000002">
    <property type="protein sequence ID" value="RYR72800.1"/>
    <property type="molecule type" value="Genomic_DNA"/>
</dbReference>
<proteinExistence type="predicted"/>
<organism evidence="2 3">
    <name type="scientific">Arachis hypogaea</name>
    <name type="common">Peanut</name>
    <dbReference type="NCBI Taxonomy" id="3818"/>
    <lineage>
        <taxon>Eukaryota</taxon>
        <taxon>Viridiplantae</taxon>
        <taxon>Streptophyta</taxon>
        <taxon>Embryophyta</taxon>
        <taxon>Tracheophyta</taxon>
        <taxon>Spermatophyta</taxon>
        <taxon>Magnoliopsida</taxon>
        <taxon>eudicotyledons</taxon>
        <taxon>Gunneridae</taxon>
        <taxon>Pentapetalae</taxon>
        <taxon>rosids</taxon>
        <taxon>fabids</taxon>
        <taxon>Fabales</taxon>
        <taxon>Fabaceae</taxon>
        <taxon>Papilionoideae</taxon>
        <taxon>50 kb inversion clade</taxon>
        <taxon>dalbergioids sensu lato</taxon>
        <taxon>Dalbergieae</taxon>
        <taxon>Pterocarpus clade</taxon>
        <taxon>Arachis</taxon>
    </lineage>
</organism>
<evidence type="ECO:0000313" key="3">
    <source>
        <dbReference type="Proteomes" id="UP000289738"/>
    </source>
</evidence>
<dbReference type="AlphaFoldDB" id="A0A445EBE0"/>
<comment type="caution">
    <text evidence="2">The sequence shown here is derived from an EMBL/GenBank/DDBJ whole genome shotgun (WGS) entry which is preliminary data.</text>
</comment>
<gene>
    <name evidence="2" type="ORF">Ahy_A02g007010</name>
</gene>
<evidence type="ECO:0000256" key="1">
    <source>
        <dbReference type="SAM" id="SignalP"/>
    </source>
</evidence>
<protein>
    <submittedName>
        <fullName evidence="2">Uncharacterized protein</fullName>
    </submittedName>
</protein>
<keyword evidence="1" id="KW-0732">Signal</keyword>
<reference evidence="2 3" key="1">
    <citation type="submission" date="2019-01" db="EMBL/GenBank/DDBJ databases">
        <title>Sequencing of cultivated peanut Arachis hypogaea provides insights into genome evolution and oil improvement.</title>
        <authorList>
            <person name="Chen X."/>
        </authorList>
    </citation>
    <scope>NUCLEOTIDE SEQUENCE [LARGE SCALE GENOMIC DNA]</scope>
    <source>
        <strain evidence="3">cv. Fuhuasheng</strain>
        <tissue evidence="2">Leaves</tissue>
    </source>
</reference>
<feature type="chain" id="PRO_5019197856" evidence="1">
    <location>
        <begin position="25"/>
        <end position="75"/>
    </location>
</feature>
<dbReference type="Proteomes" id="UP000289738">
    <property type="component" value="Chromosome A02"/>
</dbReference>
<name>A0A445EBE0_ARAHY</name>
<accession>A0A445EBE0</accession>
<keyword evidence="3" id="KW-1185">Reference proteome</keyword>
<feature type="signal peptide" evidence="1">
    <location>
        <begin position="1"/>
        <end position="24"/>
    </location>
</feature>
<sequence>MSFQGEPWFSMIILTILFLEPALALPWFHHYGYCSMKEGNEDHAAAALSLFCNMLVDPSGVKPTDTTIQLLKWEL</sequence>
<evidence type="ECO:0000313" key="2">
    <source>
        <dbReference type="EMBL" id="RYR72800.1"/>
    </source>
</evidence>